<comment type="function">
    <text evidence="11">Component of the signal recognition particle (SRP) complex, a ribonucleoprotein complex that mediates the cotranslational targeting of secretory and membrane proteins to the endoplasmic reticulum (ER). Binds directly to 7SL RNA. Mediates binding of SRP54 to the SRP complex.</text>
</comment>
<name>A0A8J5JKD5_HOMAM</name>
<evidence type="ECO:0000259" key="14">
    <source>
        <dbReference type="Pfam" id="PF24779"/>
    </source>
</evidence>
<evidence type="ECO:0000256" key="11">
    <source>
        <dbReference type="ARBA" id="ARBA00045518"/>
    </source>
</evidence>
<keyword evidence="7" id="KW-0539">Nucleus</keyword>
<evidence type="ECO:0000256" key="1">
    <source>
        <dbReference type="ARBA" id="ARBA00004604"/>
    </source>
</evidence>
<feature type="region of interest" description="Disordered" evidence="13">
    <location>
        <begin position="118"/>
        <end position="145"/>
    </location>
</feature>
<evidence type="ECO:0000313" key="16">
    <source>
        <dbReference type="Proteomes" id="UP000747542"/>
    </source>
</evidence>
<dbReference type="Gene3D" id="3.30.56.30">
    <property type="entry name" value="Signal recognition particle, SRP19-like subunit"/>
    <property type="match status" value="1"/>
</dbReference>
<comment type="function">
    <text evidence="9">Involved in rRNA-processing and ribosome biogenesis.</text>
</comment>
<dbReference type="SUPFAM" id="SSF88723">
    <property type="entry name" value="PIN domain-like"/>
    <property type="match status" value="1"/>
</dbReference>
<dbReference type="Proteomes" id="UP000747542">
    <property type="component" value="Unassembled WGS sequence"/>
</dbReference>
<sequence length="427" mass="49013">MAAAAPRPMTKYPDGFDKWVCLYPAYINKDKSRAEGRRIPKDKAVSAPTCKEMLDVLSTSGLQVLGERKIYCREKSKEPPYWGRVRVQLKNQVGESVNPKFSTRDDVLVFTAEKIPQLKTRTNPKHNQDQQQGKQGKGKKKKPNSKGQLYNIEWWKKKMLTYQARYGSRGAPSRTVVRSWITMKIKRYKKAQRILGFFQNNFDLRPPYSVLLDGTFCRASLEVKVKIKEQIPKYLGAQTKLVTTQCIILEVEKLSKMRANLYGTWMVVKQFPVHKCGHEGDAIPASSCIKSLLQEKNPAKYIIATQDDDLRQHIHHSVTGAPILYLYHSAPTLEKPTDKCLKLASESNKLLTDHEEKTLKSLKRKYIGEDDQPPPKKKKKPKNPNPLSCKKSKKTKPQPQNEEVKRKRKRHKKKKQLDEEASTSSGK</sequence>
<dbReference type="CDD" id="cd09866">
    <property type="entry name" value="PIN_Fcf1-Utp23-H"/>
    <property type="match status" value="1"/>
</dbReference>
<evidence type="ECO:0000256" key="13">
    <source>
        <dbReference type="SAM" id="MobiDB-lite"/>
    </source>
</evidence>
<dbReference type="Pfam" id="PF01922">
    <property type="entry name" value="SRP19"/>
    <property type="match status" value="1"/>
</dbReference>
<evidence type="ECO:0000256" key="7">
    <source>
        <dbReference type="ARBA" id="ARBA00023242"/>
    </source>
</evidence>
<comment type="similarity">
    <text evidence="2">Belongs to the SRP19 family.</text>
</comment>
<evidence type="ECO:0000256" key="12">
    <source>
        <dbReference type="ARBA" id="ARBA00071400"/>
    </source>
</evidence>
<evidence type="ECO:0000256" key="6">
    <source>
        <dbReference type="ARBA" id="ARBA00023135"/>
    </source>
</evidence>
<feature type="domain" description="UTP23 sensor motif region" evidence="14">
    <location>
        <begin position="375"/>
        <end position="394"/>
    </location>
</feature>
<feature type="region of interest" description="Disordered" evidence="13">
    <location>
        <begin position="354"/>
        <end position="427"/>
    </location>
</feature>
<evidence type="ECO:0000256" key="2">
    <source>
        <dbReference type="ARBA" id="ARBA00008910"/>
    </source>
</evidence>
<feature type="compositionally biased region" description="Basic residues" evidence="13">
    <location>
        <begin position="406"/>
        <end position="415"/>
    </location>
</feature>
<dbReference type="GO" id="GO:0032040">
    <property type="term" value="C:small-subunit processome"/>
    <property type="evidence" value="ECO:0007669"/>
    <property type="project" value="InterPro"/>
</dbReference>
<proteinExistence type="inferred from homology"/>
<evidence type="ECO:0000256" key="8">
    <source>
        <dbReference type="ARBA" id="ARBA00023274"/>
    </source>
</evidence>
<dbReference type="GO" id="GO:0006614">
    <property type="term" value="P:SRP-dependent cotranslational protein targeting to membrane"/>
    <property type="evidence" value="ECO:0007669"/>
    <property type="project" value="InterPro"/>
</dbReference>
<reference evidence="15" key="1">
    <citation type="journal article" date="2021" name="Sci. Adv.">
        <title>The American lobster genome reveals insights on longevity, neural, and immune adaptations.</title>
        <authorList>
            <person name="Polinski J.M."/>
            <person name="Zimin A.V."/>
            <person name="Clark K.F."/>
            <person name="Kohn A.B."/>
            <person name="Sadowski N."/>
            <person name="Timp W."/>
            <person name="Ptitsyn A."/>
            <person name="Khanna P."/>
            <person name="Romanova D.Y."/>
            <person name="Williams P."/>
            <person name="Greenwood S.J."/>
            <person name="Moroz L.L."/>
            <person name="Walt D.R."/>
            <person name="Bodnar A.G."/>
        </authorList>
    </citation>
    <scope>NUCLEOTIDE SEQUENCE</scope>
    <source>
        <strain evidence="15">GMGI-L3</strain>
    </source>
</reference>
<keyword evidence="3" id="KW-0963">Cytoplasm</keyword>
<dbReference type="InterPro" id="IPR002778">
    <property type="entry name" value="Signal_recog_particle_SRP19"/>
</dbReference>
<dbReference type="InterPro" id="IPR006984">
    <property type="entry name" value="Fcf1/UTP23"/>
</dbReference>
<comment type="caution">
    <text evidence="15">The sequence shown here is derived from an EMBL/GenBank/DDBJ whole genome shotgun (WGS) entry which is preliminary data.</text>
</comment>
<dbReference type="InterPro" id="IPR057776">
    <property type="entry name" value="UTP23_sensor"/>
</dbReference>
<dbReference type="AlphaFoldDB" id="A0A8J5JKD5"/>
<keyword evidence="16" id="KW-1185">Reference proteome</keyword>
<dbReference type="GO" id="GO:0008312">
    <property type="term" value="F:7S RNA binding"/>
    <property type="evidence" value="ECO:0007669"/>
    <property type="project" value="InterPro"/>
</dbReference>
<dbReference type="Gene3D" id="3.40.50.1010">
    <property type="entry name" value="5'-nuclease"/>
    <property type="match status" value="1"/>
</dbReference>
<accession>A0A8J5JKD5</accession>
<evidence type="ECO:0000256" key="5">
    <source>
        <dbReference type="ARBA" id="ARBA00022552"/>
    </source>
</evidence>
<evidence type="ECO:0000256" key="9">
    <source>
        <dbReference type="ARBA" id="ARBA00037300"/>
    </source>
</evidence>
<evidence type="ECO:0000256" key="4">
    <source>
        <dbReference type="ARBA" id="ARBA00022517"/>
    </source>
</evidence>
<dbReference type="FunFam" id="3.40.50.1010:FF:000006">
    <property type="entry name" value="rRNA-processing protein UTP23 homolog"/>
    <property type="match status" value="1"/>
</dbReference>
<dbReference type="GO" id="GO:0006364">
    <property type="term" value="P:rRNA processing"/>
    <property type="evidence" value="ECO:0007669"/>
    <property type="project" value="UniProtKB-KW"/>
</dbReference>
<protein>
    <recommendedName>
        <fullName evidence="12">rRNA-processing protein UTP23 homolog</fullName>
    </recommendedName>
</protein>
<dbReference type="SUPFAM" id="SSF69695">
    <property type="entry name" value="SRP19"/>
    <property type="match status" value="1"/>
</dbReference>
<keyword evidence="8" id="KW-0687">Ribonucleoprotein</keyword>
<evidence type="ECO:0000256" key="10">
    <source>
        <dbReference type="ARBA" id="ARBA00038503"/>
    </source>
</evidence>
<evidence type="ECO:0000256" key="3">
    <source>
        <dbReference type="ARBA" id="ARBA00022490"/>
    </source>
</evidence>
<comment type="similarity">
    <text evidence="10">Belongs to the UTP23/FCF1 family. UTP23 subfamily.</text>
</comment>
<comment type="subcellular location">
    <subcellularLocation>
        <location evidence="1">Nucleus</location>
        <location evidence="1">Nucleolus</location>
    </subcellularLocation>
</comment>
<dbReference type="EMBL" id="JAHLQT010036987">
    <property type="protein sequence ID" value="KAG7157676.1"/>
    <property type="molecule type" value="Genomic_DNA"/>
</dbReference>
<keyword evidence="6" id="KW-0733">Signal recognition particle</keyword>
<dbReference type="InterPro" id="IPR036521">
    <property type="entry name" value="SRP19-like_sf"/>
</dbReference>
<dbReference type="Pfam" id="PF24779">
    <property type="entry name" value="UTP23_sensor"/>
    <property type="match status" value="1"/>
</dbReference>
<keyword evidence="4" id="KW-0690">Ribosome biogenesis</keyword>
<dbReference type="PANTHER" id="PTHR12416">
    <property type="entry name" value="RRNA-PROCESSING PROTEIN UTP23 HOMOLOG"/>
    <property type="match status" value="1"/>
</dbReference>
<dbReference type="InterPro" id="IPR029060">
    <property type="entry name" value="PIN-like_dom_sf"/>
</dbReference>
<dbReference type="Pfam" id="PF04900">
    <property type="entry name" value="Fcf1"/>
    <property type="match status" value="1"/>
</dbReference>
<dbReference type="GO" id="GO:0005786">
    <property type="term" value="C:signal recognition particle, endoplasmic reticulum targeting"/>
    <property type="evidence" value="ECO:0007669"/>
    <property type="project" value="UniProtKB-KW"/>
</dbReference>
<evidence type="ECO:0000313" key="15">
    <source>
        <dbReference type="EMBL" id="KAG7157676.1"/>
    </source>
</evidence>
<gene>
    <name evidence="15" type="primary">UTP23-L</name>
    <name evidence="15" type="ORF">Hamer_G018738</name>
</gene>
<organism evidence="15 16">
    <name type="scientific">Homarus americanus</name>
    <name type="common">American lobster</name>
    <dbReference type="NCBI Taxonomy" id="6706"/>
    <lineage>
        <taxon>Eukaryota</taxon>
        <taxon>Metazoa</taxon>
        <taxon>Ecdysozoa</taxon>
        <taxon>Arthropoda</taxon>
        <taxon>Crustacea</taxon>
        <taxon>Multicrustacea</taxon>
        <taxon>Malacostraca</taxon>
        <taxon>Eumalacostraca</taxon>
        <taxon>Eucarida</taxon>
        <taxon>Decapoda</taxon>
        <taxon>Pleocyemata</taxon>
        <taxon>Astacidea</taxon>
        <taxon>Nephropoidea</taxon>
        <taxon>Nephropidae</taxon>
        <taxon>Homarus</taxon>
    </lineage>
</organism>
<keyword evidence="5" id="KW-0698">rRNA processing</keyword>